<reference evidence="1 2" key="2">
    <citation type="submission" date="2009-02" db="EMBL/GenBank/DDBJ databases">
        <title>Draft genome sequence of Blautia hydrogenotrophica DSM 10507 (Ruminococcus hydrogenotrophicus DSM 10507).</title>
        <authorList>
            <person name="Sudarsanam P."/>
            <person name="Ley R."/>
            <person name="Guruge J."/>
            <person name="Turnbaugh P.J."/>
            <person name="Mahowald M."/>
            <person name="Liep D."/>
            <person name="Gordon J."/>
        </authorList>
    </citation>
    <scope>NUCLEOTIDE SEQUENCE [LARGE SCALE GENOMIC DNA]</scope>
    <source>
        <strain evidence="2">DSM 10507 / JCM 14656 / S5a33</strain>
    </source>
</reference>
<evidence type="ECO:0000313" key="2">
    <source>
        <dbReference type="Proteomes" id="UP000003100"/>
    </source>
</evidence>
<evidence type="ECO:0000313" key="1">
    <source>
        <dbReference type="EMBL" id="EEG47199.1"/>
    </source>
</evidence>
<proteinExistence type="predicted"/>
<accession>C0CSQ5</accession>
<dbReference type="EMBL" id="ACBZ01000233">
    <property type="protein sequence ID" value="EEG47199.1"/>
    <property type="molecule type" value="Genomic_DNA"/>
</dbReference>
<reference evidence="1 2" key="1">
    <citation type="submission" date="2009-01" db="EMBL/GenBank/DDBJ databases">
        <authorList>
            <person name="Fulton L."/>
            <person name="Clifton S."/>
            <person name="Fulton B."/>
            <person name="Xu J."/>
            <person name="Minx P."/>
            <person name="Pepin K.H."/>
            <person name="Johnson M."/>
            <person name="Bhonagiri V."/>
            <person name="Nash W.E."/>
            <person name="Mardis E.R."/>
            <person name="Wilson R.K."/>
        </authorList>
    </citation>
    <scope>NUCLEOTIDE SEQUENCE [LARGE SCALE GENOMIC DNA]</scope>
    <source>
        <strain evidence="2">DSM 10507 / JCM 14656 / S5a33</strain>
    </source>
</reference>
<dbReference type="Proteomes" id="UP000003100">
    <property type="component" value="Unassembled WGS sequence"/>
</dbReference>
<keyword evidence="2" id="KW-1185">Reference proteome</keyword>
<organism evidence="1 2">
    <name type="scientific">Blautia hydrogenotrophica (strain DSM 10507 / JCM 14656 / S5a33)</name>
    <name type="common">Ruminococcus hydrogenotrophicus</name>
    <dbReference type="NCBI Taxonomy" id="476272"/>
    <lineage>
        <taxon>Bacteria</taxon>
        <taxon>Bacillati</taxon>
        <taxon>Bacillota</taxon>
        <taxon>Clostridia</taxon>
        <taxon>Lachnospirales</taxon>
        <taxon>Lachnospiraceae</taxon>
        <taxon>Blautia</taxon>
    </lineage>
</organism>
<name>C0CSQ5_BLAHS</name>
<gene>
    <name evidence="1" type="ORF">RUMHYD_03931</name>
</gene>
<dbReference type="PATRIC" id="fig|476272.21.peg.1"/>
<comment type="caution">
    <text evidence="1">The sequence shown here is derived from an EMBL/GenBank/DDBJ whole genome shotgun (WGS) entry which is preliminary data.</text>
</comment>
<protein>
    <submittedName>
        <fullName evidence="1">Uncharacterized protein</fullName>
    </submittedName>
</protein>
<dbReference type="AlphaFoldDB" id="C0CSQ5"/>
<dbReference type="HOGENOM" id="CLU_3059046_0_0_9"/>
<sequence>MLFLILFLFVAFIDLCLIRCFSEYDREQSDRSQEVFVQNHSKKLSRSSSRDKK</sequence>